<comment type="caution">
    <text evidence="1">The sequence shown here is derived from an EMBL/GenBank/DDBJ whole genome shotgun (WGS) entry which is preliminary data.</text>
</comment>
<name>A0AAE1K987_PETCI</name>
<accession>A0AAE1K987</accession>
<keyword evidence="2" id="KW-1185">Reference proteome</keyword>
<gene>
    <name evidence="1" type="ORF">Pcinc_028207</name>
</gene>
<evidence type="ECO:0000313" key="1">
    <source>
        <dbReference type="EMBL" id="KAK3866243.1"/>
    </source>
</evidence>
<protein>
    <submittedName>
        <fullName evidence="1">Uncharacterized protein</fullName>
    </submittedName>
</protein>
<dbReference type="EMBL" id="JAWQEG010003433">
    <property type="protein sequence ID" value="KAK3866243.1"/>
    <property type="molecule type" value="Genomic_DNA"/>
</dbReference>
<evidence type="ECO:0000313" key="2">
    <source>
        <dbReference type="Proteomes" id="UP001286313"/>
    </source>
</evidence>
<proteinExistence type="predicted"/>
<reference evidence="1" key="1">
    <citation type="submission" date="2023-10" db="EMBL/GenBank/DDBJ databases">
        <title>Genome assemblies of two species of porcelain crab, Petrolisthes cinctipes and Petrolisthes manimaculis (Anomura: Porcellanidae).</title>
        <authorList>
            <person name="Angst P."/>
        </authorList>
    </citation>
    <scope>NUCLEOTIDE SEQUENCE</scope>
    <source>
        <strain evidence="1">PB745_01</strain>
        <tissue evidence="1">Gill</tissue>
    </source>
</reference>
<organism evidence="1 2">
    <name type="scientific">Petrolisthes cinctipes</name>
    <name type="common">Flat porcelain crab</name>
    <dbReference type="NCBI Taxonomy" id="88211"/>
    <lineage>
        <taxon>Eukaryota</taxon>
        <taxon>Metazoa</taxon>
        <taxon>Ecdysozoa</taxon>
        <taxon>Arthropoda</taxon>
        <taxon>Crustacea</taxon>
        <taxon>Multicrustacea</taxon>
        <taxon>Malacostraca</taxon>
        <taxon>Eumalacostraca</taxon>
        <taxon>Eucarida</taxon>
        <taxon>Decapoda</taxon>
        <taxon>Pleocyemata</taxon>
        <taxon>Anomura</taxon>
        <taxon>Galatheoidea</taxon>
        <taxon>Porcellanidae</taxon>
        <taxon>Petrolisthes</taxon>
    </lineage>
</organism>
<dbReference type="AlphaFoldDB" id="A0AAE1K987"/>
<sequence>MVPGCGVRISSEGHHCSLHADCWLVEGFDPQACEVCSPCVLELQEATPEARNSVDSSALLRKAWMRARKRCVKRGLEVTWRNPVLGTSQAIMRQRTVSTESNNRAFYFSGLGIGGRCPIAFLHPSSCHRTTILSFFLLGP</sequence>
<dbReference type="Proteomes" id="UP001286313">
    <property type="component" value="Unassembled WGS sequence"/>
</dbReference>